<name>A0A0D3IKI9_EMIH1</name>
<dbReference type="KEGG" id="ehx:EMIHUDRAFT_214063"/>
<feature type="region of interest" description="Disordered" evidence="1">
    <location>
        <begin position="1"/>
        <end position="35"/>
    </location>
</feature>
<accession>A0A0D3IKI9</accession>
<feature type="compositionally biased region" description="Basic and acidic residues" evidence="1">
    <location>
        <begin position="1"/>
        <end position="12"/>
    </location>
</feature>
<proteinExistence type="predicted"/>
<organism evidence="2 3">
    <name type="scientific">Emiliania huxleyi (strain CCMP1516)</name>
    <dbReference type="NCBI Taxonomy" id="280463"/>
    <lineage>
        <taxon>Eukaryota</taxon>
        <taxon>Haptista</taxon>
        <taxon>Haptophyta</taxon>
        <taxon>Prymnesiophyceae</taxon>
        <taxon>Isochrysidales</taxon>
        <taxon>Noelaerhabdaceae</taxon>
        <taxon>Emiliania</taxon>
    </lineage>
</organism>
<dbReference type="PaxDb" id="2903-EOD11774"/>
<dbReference type="HOGENOM" id="CLU_1104460_0_0_1"/>
<evidence type="ECO:0000313" key="2">
    <source>
        <dbReference type="EnsemblProtists" id="EOD11774"/>
    </source>
</evidence>
<dbReference type="RefSeq" id="XP_005764203.1">
    <property type="nucleotide sequence ID" value="XM_005764146.1"/>
</dbReference>
<sequence length="252" mass="27051">MQHATAERERRASSSVNDAPAHIAPAGPVNTGGTAGDAEPRLINVLVTPKLSFALRLQPGWKRASDIEEDALRLAFLARFPVKLRAEHLTFRCATPAASLETGTLVYRIGAADVSEDRVLLSVLSELDKSYTAKFEAALERARADCLSASNCFQVVADEERDQLRDQLLRATTSSKRAVSELRTNLGGLAEENASLRRAATQTDGAQDEAAAREEMAHWQQQLSAVSEWLKTGAALLQDAPGVSASTSVPSG</sequence>
<dbReference type="EnsemblProtists" id="EOD11774">
    <property type="protein sequence ID" value="EOD11774"/>
    <property type="gene ID" value="EMIHUDRAFT_214063"/>
</dbReference>
<dbReference type="Proteomes" id="UP000013827">
    <property type="component" value="Unassembled WGS sequence"/>
</dbReference>
<keyword evidence="3" id="KW-1185">Reference proteome</keyword>
<dbReference type="GeneID" id="17257939"/>
<dbReference type="AlphaFoldDB" id="A0A0D3IKI9"/>
<evidence type="ECO:0000256" key="1">
    <source>
        <dbReference type="SAM" id="MobiDB-lite"/>
    </source>
</evidence>
<evidence type="ECO:0000313" key="3">
    <source>
        <dbReference type="Proteomes" id="UP000013827"/>
    </source>
</evidence>
<reference evidence="2" key="2">
    <citation type="submission" date="2024-10" db="UniProtKB">
        <authorList>
            <consortium name="EnsemblProtists"/>
        </authorList>
    </citation>
    <scope>IDENTIFICATION</scope>
</reference>
<reference evidence="3" key="1">
    <citation type="journal article" date="2013" name="Nature">
        <title>Pan genome of the phytoplankton Emiliania underpins its global distribution.</title>
        <authorList>
            <person name="Read B.A."/>
            <person name="Kegel J."/>
            <person name="Klute M.J."/>
            <person name="Kuo A."/>
            <person name="Lefebvre S.C."/>
            <person name="Maumus F."/>
            <person name="Mayer C."/>
            <person name="Miller J."/>
            <person name="Monier A."/>
            <person name="Salamov A."/>
            <person name="Young J."/>
            <person name="Aguilar M."/>
            <person name="Claverie J.M."/>
            <person name="Frickenhaus S."/>
            <person name="Gonzalez K."/>
            <person name="Herman E.K."/>
            <person name="Lin Y.C."/>
            <person name="Napier J."/>
            <person name="Ogata H."/>
            <person name="Sarno A.F."/>
            <person name="Shmutz J."/>
            <person name="Schroeder D."/>
            <person name="de Vargas C."/>
            <person name="Verret F."/>
            <person name="von Dassow P."/>
            <person name="Valentin K."/>
            <person name="Van de Peer Y."/>
            <person name="Wheeler G."/>
            <person name="Dacks J.B."/>
            <person name="Delwiche C.F."/>
            <person name="Dyhrman S.T."/>
            <person name="Glockner G."/>
            <person name="John U."/>
            <person name="Richards T."/>
            <person name="Worden A.Z."/>
            <person name="Zhang X."/>
            <person name="Grigoriev I.V."/>
            <person name="Allen A.E."/>
            <person name="Bidle K."/>
            <person name="Borodovsky M."/>
            <person name="Bowler C."/>
            <person name="Brownlee C."/>
            <person name="Cock J.M."/>
            <person name="Elias M."/>
            <person name="Gladyshev V.N."/>
            <person name="Groth M."/>
            <person name="Guda C."/>
            <person name="Hadaegh A."/>
            <person name="Iglesias-Rodriguez M.D."/>
            <person name="Jenkins J."/>
            <person name="Jones B.M."/>
            <person name="Lawson T."/>
            <person name="Leese F."/>
            <person name="Lindquist E."/>
            <person name="Lobanov A."/>
            <person name="Lomsadze A."/>
            <person name="Malik S.B."/>
            <person name="Marsh M.E."/>
            <person name="Mackinder L."/>
            <person name="Mock T."/>
            <person name="Mueller-Roeber B."/>
            <person name="Pagarete A."/>
            <person name="Parker M."/>
            <person name="Probert I."/>
            <person name="Quesneville H."/>
            <person name="Raines C."/>
            <person name="Rensing S.A."/>
            <person name="Riano-Pachon D.M."/>
            <person name="Richier S."/>
            <person name="Rokitta S."/>
            <person name="Shiraiwa Y."/>
            <person name="Soanes D.M."/>
            <person name="van der Giezen M."/>
            <person name="Wahlund T.M."/>
            <person name="Williams B."/>
            <person name="Wilson W."/>
            <person name="Wolfe G."/>
            <person name="Wurch L.L."/>
        </authorList>
    </citation>
    <scope>NUCLEOTIDE SEQUENCE</scope>
</reference>
<protein>
    <submittedName>
        <fullName evidence="2">Uncharacterized protein</fullName>
    </submittedName>
</protein>